<evidence type="ECO:0000313" key="2">
    <source>
        <dbReference type="Proteomes" id="UP000076872"/>
    </source>
</evidence>
<name>A0AAW3RD87_LACPN</name>
<proteinExistence type="predicted"/>
<dbReference type="Proteomes" id="UP000076872">
    <property type="component" value="Unassembled WGS sequence"/>
</dbReference>
<organism evidence="1 2">
    <name type="scientific">Lactiplantibacillus plantarum</name>
    <name type="common">Lactobacillus plantarum</name>
    <dbReference type="NCBI Taxonomy" id="1590"/>
    <lineage>
        <taxon>Bacteria</taxon>
        <taxon>Bacillati</taxon>
        <taxon>Bacillota</taxon>
        <taxon>Bacilli</taxon>
        <taxon>Lactobacillales</taxon>
        <taxon>Lactobacillaceae</taxon>
        <taxon>Lactiplantibacillus</taxon>
    </lineage>
</organism>
<comment type="caution">
    <text evidence="1">The sequence shown here is derived from an EMBL/GenBank/DDBJ whole genome shotgun (WGS) entry which is preliminary data.</text>
</comment>
<accession>A0AAW3RD87</accession>
<dbReference type="AlphaFoldDB" id="A0AAW3RD87"/>
<gene>
    <name evidence="1" type="ORF">NAB2_2309</name>
</gene>
<evidence type="ECO:0000313" key="1">
    <source>
        <dbReference type="EMBL" id="KZV01689.1"/>
    </source>
</evidence>
<reference evidence="1 2" key="1">
    <citation type="submission" date="2016-03" db="EMBL/GenBank/DDBJ databases">
        <title>Comparative genomics of 54 Lactobacillus plantarum strains reveals genomic uncoupling from niche constraints.</title>
        <authorList>
            <person name="Martino M.E."/>
        </authorList>
    </citation>
    <scope>NUCLEOTIDE SEQUENCE [LARGE SCALE GENOMIC DNA]</scope>
    <source>
        <strain evidence="1 2">NAB2</strain>
    </source>
</reference>
<dbReference type="EMBL" id="LUXO01000033">
    <property type="protein sequence ID" value="KZV01689.1"/>
    <property type="molecule type" value="Genomic_DNA"/>
</dbReference>
<sequence>MAAGYAAGRLLGLLAAICTHRSGNGMFQMWTCSKTTTTVYRLSAVA</sequence>
<protein>
    <submittedName>
        <fullName evidence="1">Uncharacterized protein</fullName>
    </submittedName>
</protein>